<dbReference type="STRING" id="1156985.SAMN04488118_11276"/>
<accession>A0A1G5RC25</accession>
<name>A0A1G5RC25_9RHOB</name>
<evidence type="ECO:0000313" key="1">
    <source>
        <dbReference type="EMBL" id="SCZ71652.1"/>
    </source>
</evidence>
<proteinExistence type="predicted"/>
<gene>
    <name evidence="1" type="ORF">SAMN04488118_11276</name>
</gene>
<reference evidence="1 2" key="1">
    <citation type="submission" date="2016-10" db="EMBL/GenBank/DDBJ databases">
        <authorList>
            <person name="de Groot N.N."/>
        </authorList>
    </citation>
    <scope>NUCLEOTIDE SEQUENCE [LARGE SCALE GENOMIC DNA]</scope>
    <source>
        <strain evidence="1 2">U95</strain>
    </source>
</reference>
<dbReference type="InterPro" id="IPR053745">
    <property type="entry name" value="Viral_Tail_Comp_sf"/>
</dbReference>
<keyword evidence="2" id="KW-1185">Reference proteome</keyword>
<organism evidence="1 2">
    <name type="scientific">Epibacterium ulvae</name>
    <dbReference type="NCBI Taxonomy" id="1156985"/>
    <lineage>
        <taxon>Bacteria</taxon>
        <taxon>Pseudomonadati</taxon>
        <taxon>Pseudomonadota</taxon>
        <taxon>Alphaproteobacteria</taxon>
        <taxon>Rhodobacterales</taxon>
        <taxon>Roseobacteraceae</taxon>
        <taxon>Epibacterium</taxon>
    </lineage>
</organism>
<evidence type="ECO:0008006" key="3">
    <source>
        <dbReference type="Google" id="ProtNLM"/>
    </source>
</evidence>
<dbReference type="AlphaFoldDB" id="A0A1G5RC25"/>
<protein>
    <recommendedName>
        <fullName evidence="3">DUF3168 domain-containing protein</fullName>
    </recommendedName>
</protein>
<dbReference type="RefSeq" id="WP_090220722.1">
    <property type="nucleotide sequence ID" value="NZ_CANMPF010000012.1"/>
</dbReference>
<dbReference type="Pfam" id="PF11367">
    <property type="entry name" value="Tail_completion_gp17"/>
    <property type="match status" value="1"/>
</dbReference>
<dbReference type="Gene3D" id="3.30.2000.30">
    <property type="match status" value="1"/>
</dbReference>
<dbReference type="Proteomes" id="UP000198767">
    <property type="component" value="Unassembled WGS sequence"/>
</dbReference>
<dbReference type="OrthoDB" id="7644395at2"/>
<sequence length="138" mass="14845">MTYALSADLQTSIYQLLQSDTDVSSLSGDAIYDALPTGTLPETYVVFGGEEVRDRSDQTTQGALHLITLRVVTQAAGFSQAKALAGAISTALTDTQIALPHGRVVGQWFDRATARLLKTGGREIVLRFRIQVEDSSSL</sequence>
<dbReference type="InterPro" id="IPR021508">
    <property type="entry name" value="Gp17-like"/>
</dbReference>
<evidence type="ECO:0000313" key="2">
    <source>
        <dbReference type="Proteomes" id="UP000198767"/>
    </source>
</evidence>
<dbReference type="EMBL" id="FMWG01000012">
    <property type="protein sequence ID" value="SCZ71652.1"/>
    <property type="molecule type" value="Genomic_DNA"/>
</dbReference>